<dbReference type="EMBL" id="JANAVB010004800">
    <property type="protein sequence ID" value="KAJ6847844.1"/>
    <property type="molecule type" value="Genomic_DNA"/>
</dbReference>
<name>A0AAX6E1T7_IRIPA</name>
<comment type="caution">
    <text evidence="3">The sequence shown here is derived from an EMBL/GenBank/DDBJ whole genome shotgun (WGS) entry which is preliminary data.</text>
</comment>
<feature type="compositionally biased region" description="Basic and acidic residues" evidence="2">
    <location>
        <begin position="275"/>
        <end position="286"/>
    </location>
</feature>
<dbReference type="EMBL" id="JANAVB010040543">
    <property type="protein sequence ID" value="KAJ6798008.1"/>
    <property type="molecule type" value="Genomic_DNA"/>
</dbReference>
<feature type="compositionally biased region" description="Basic and acidic residues" evidence="2">
    <location>
        <begin position="77"/>
        <end position="86"/>
    </location>
</feature>
<protein>
    <submittedName>
        <fullName evidence="3">Uncharacterized protein</fullName>
    </submittedName>
</protein>
<reference evidence="3" key="1">
    <citation type="journal article" date="2023" name="GigaByte">
        <title>Genome assembly of the bearded iris, Iris pallida Lam.</title>
        <authorList>
            <person name="Bruccoleri R.E."/>
            <person name="Oakeley E.J."/>
            <person name="Faust A.M.E."/>
            <person name="Altorfer M."/>
            <person name="Dessus-Babus S."/>
            <person name="Burckhardt D."/>
            <person name="Oertli M."/>
            <person name="Naumann U."/>
            <person name="Petersen F."/>
            <person name="Wong J."/>
        </authorList>
    </citation>
    <scope>NUCLEOTIDE SEQUENCE</scope>
    <source>
        <strain evidence="3">GSM-AAB239-AS_SAM_17_03QT</strain>
    </source>
</reference>
<gene>
    <name evidence="4" type="ORF">M6B38_115320</name>
    <name evidence="3" type="ORF">M6B38_215485</name>
</gene>
<feature type="compositionally biased region" description="Basic and acidic residues" evidence="2">
    <location>
        <begin position="107"/>
        <end position="119"/>
    </location>
</feature>
<feature type="compositionally biased region" description="Polar residues" evidence="2">
    <location>
        <begin position="532"/>
        <end position="560"/>
    </location>
</feature>
<sequence>MATSAFRSSSRRASISGGDDCGSSNRLQRSRSLSRYSGRFPPPPPEQEEEPTPRGKFVNKMRGSGFPEISLDDLADEFFKGEVGMKEEEEEVRSSSVRTGRSGSRGGEARFLMETDSSRRRGRSVSRHQDLPPGEGKGGTVNIKQQQRRRQRSVSVAKYQSRDVEDANLYNGVPKQHERLVKEVKDQCENDRSSRQRRSVSVVRYNSANLENHMENFGGGSKLRSSDSEHFQQHSSNRQATSAHGLRRSMSQNDMSQSIDNCSSHSSSVTDDEVRDGRSNRSGLEKTIRAIYTKEKAEHPTGEDDGPGLYESMRNEVRNAVQEIRTELEKVLVKTEPSSLVNDDVSQTKSSNSINVIAEIRRNYTNKLEESEKRKQELLAELVAEEQRGQELNSIVRELLPEPTQISDQKRPLRPRRRSRDRTRMSRRLTEEAERYFEDFLSNVDDTDISSFDGERSDTSSTLGGSTKLRDYAMVNARTETNDPTSGTLTILAKPDKLPTETDGVLLPWLQWETSNDVTPSLSKRKEGMPETSPQGANFTHGSSSFGSWNPEDNGSSPVASSGAIGSEFGEVGSYLKSTSRSRTDAGTKGPSFDMDEYLERQRCEDLFFESWRHRERIESGSLILCGRILF</sequence>
<evidence type="ECO:0000256" key="2">
    <source>
        <dbReference type="SAM" id="MobiDB-lite"/>
    </source>
</evidence>
<feature type="compositionally biased region" description="Polar residues" evidence="2">
    <location>
        <begin position="233"/>
        <end position="242"/>
    </location>
</feature>
<keyword evidence="1" id="KW-0175">Coiled coil</keyword>
<accession>A0AAX6E1T7</accession>
<feature type="region of interest" description="Disordered" evidence="2">
    <location>
        <begin position="518"/>
        <end position="564"/>
    </location>
</feature>
<reference evidence="3" key="2">
    <citation type="submission" date="2023-04" db="EMBL/GenBank/DDBJ databases">
        <authorList>
            <person name="Bruccoleri R.E."/>
            <person name="Oakeley E.J."/>
            <person name="Faust A.-M."/>
            <person name="Dessus-Babus S."/>
            <person name="Altorfer M."/>
            <person name="Burckhardt D."/>
            <person name="Oertli M."/>
            <person name="Naumann U."/>
            <person name="Petersen F."/>
            <person name="Wong J."/>
        </authorList>
    </citation>
    <scope>NUCLEOTIDE SEQUENCE</scope>
    <source>
        <strain evidence="3">GSM-AAB239-AS_SAM_17_03QT</strain>
        <tissue evidence="3">Leaf</tissue>
    </source>
</reference>
<keyword evidence="5" id="KW-1185">Reference proteome</keyword>
<feature type="compositionally biased region" description="Low complexity" evidence="2">
    <location>
        <begin position="1"/>
        <end position="39"/>
    </location>
</feature>
<evidence type="ECO:0000313" key="5">
    <source>
        <dbReference type="Proteomes" id="UP001140949"/>
    </source>
</evidence>
<feature type="compositionally biased region" description="Basic residues" evidence="2">
    <location>
        <begin position="412"/>
        <end position="421"/>
    </location>
</feature>
<proteinExistence type="predicted"/>
<dbReference type="PANTHER" id="PTHR34466:SF1">
    <property type="entry name" value="OS06G0609800 PROTEIN"/>
    <property type="match status" value="1"/>
</dbReference>
<organism evidence="3 5">
    <name type="scientific">Iris pallida</name>
    <name type="common">Sweet iris</name>
    <dbReference type="NCBI Taxonomy" id="29817"/>
    <lineage>
        <taxon>Eukaryota</taxon>
        <taxon>Viridiplantae</taxon>
        <taxon>Streptophyta</taxon>
        <taxon>Embryophyta</taxon>
        <taxon>Tracheophyta</taxon>
        <taxon>Spermatophyta</taxon>
        <taxon>Magnoliopsida</taxon>
        <taxon>Liliopsida</taxon>
        <taxon>Asparagales</taxon>
        <taxon>Iridaceae</taxon>
        <taxon>Iridoideae</taxon>
        <taxon>Irideae</taxon>
        <taxon>Iris</taxon>
    </lineage>
</organism>
<evidence type="ECO:0000313" key="3">
    <source>
        <dbReference type="EMBL" id="KAJ6798008.1"/>
    </source>
</evidence>
<dbReference type="PANTHER" id="PTHR34466">
    <property type="entry name" value="OS11G0129800 PROTEIN"/>
    <property type="match status" value="1"/>
</dbReference>
<feature type="region of interest" description="Disordered" evidence="2">
    <location>
        <begin position="401"/>
        <end position="427"/>
    </location>
</feature>
<feature type="region of interest" description="Disordered" evidence="2">
    <location>
        <begin position="291"/>
        <end position="310"/>
    </location>
</feature>
<evidence type="ECO:0000256" key="1">
    <source>
        <dbReference type="SAM" id="Coils"/>
    </source>
</evidence>
<feature type="region of interest" description="Disordered" evidence="2">
    <location>
        <begin position="1"/>
        <end position="176"/>
    </location>
</feature>
<feature type="compositionally biased region" description="Basic and acidic residues" evidence="2">
    <location>
        <begin position="291"/>
        <end position="302"/>
    </location>
</feature>
<feature type="compositionally biased region" description="Polar residues" evidence="2">
    <location>
        <begin position="249"/>
        <end position="269"/>
    </location>
</feature>
<feature type="region of interest" description="Disordered" evidence="2">
    <location>
        <begin position="211"/>
        <end position="286"/>
    </location>
</feature>
<dbReference type="Proteomes" id="UP001140949">
    <property type="component" value="Unassembled WGS sequence"/>
</dbReference>
<evidence type="ECO:0000313" key="4">
    <source>
        <dbReference type="EMBL" id="KAJ6847844.1"/>
    </source>
</evidence>
<dbReference type="AlphaFoldDB" id="A0AAX6E1T7"/>
<feature type="coiled-coil region" evidence="1">
    <location>
        <begin position="361"/>
        <end position="388"/>
    </location>
</feature>